<reference evidence="1" key="1">
    <citation type="submission" date="2022-10" db="UniProtKB">
        <authorList>
            <consortium name="EnsemblMetazoa"/>
        </authorList>
    </citation>
    <scope>IDENTIFICATION</scope>
</reference>
<proteinExistence type="predicted"/>
<protein>
    <submittedName>
        <fullName evidence="1">Uncharacterized protein</fullName>
    </submittedName>
</protein>
<sequence>MQRGLLGKFWDITKLGRLSYDPRSSVTFLLATDTRIILSSFFW</sequence>
<evidence type="ECO:0000313" key="1">
    <source>
        <dbReference type="EnsemblMetazoa" id="RPRC017691-PA"/>
    </source>
</evidence>
<name>A0A905R0D6_RHOPR</name>
<organism evidence="1 2">
    <name type="scientific">Rhodnius prolixus</name>
    <name type="common">Triatomid bug</name>
    <dbReference type="NCBI Taxonomy" id="13249"/>
    <lineage>
        <taxon>Eukaryota</taxon>
        <taxon>Metazoa</taxon>
        <taxon>Ecdysozoa</taxon>
        <taxon>Arthropoda</taxon>
        <taxon>Hexapoda</taxon>
        <taxon>Insecta</taxon>
        <taxon>Pterygota</taxon>
        <taxon>Neoptera</taxon>
        <taxon>Paraneoptera</taxon>
        <taxon>Hemiptera</taxon>
        <taxon>Heteroptera</taxon>
        <taxon>Panheteroptera</taxon>
        <taxon>Cimicomorpha</taxon>
        <taxon>Reduviidae</taxon>
        <taxon>Triatominae</taxon>
        <taxon>Rhodnius</taxon>
    </lineage>
</organism>
<dbReference type="EnsemblMetazoa" id="RPRC017691-RA">
    <property type="protein sequence ID" value="RPRC017691-PA"/>
    <property type="gene ID" value="RPRC017691"/>
</dbReference>
<dbReference type="AlphaFoldDB" id="A0A905R0D6"/>
<evidence type="ECO:0000313" key="2">
    <source>
        <dbReference type="Proteomes" id="UP000015103"/>
    </source>
</evidence>
<accession>A0A905R0D6</accession>
<dbReference type="Proteomes" id="UP000015103">
    <property type="component" value="Unassembled WGS sequence"/>
</dbReference>
<keyword evidence="2" id="KW-1185">Reference proteome</keyword>
<dbReference type="EMBL" id="ACPB03000379">
    <property type="status" value="NOT_ANNOTATED_CDS"/>
    <property type="molecule type" value="Genomic_DNA"/>
</dbReference>